<dbReference type="EMBL" id="SOEO01000002">
    <property type="protein sequence ID" value="TDX84004.1"/>
    <property type="molecule type" value="Genomic_DNA"/>
</dbReference>
<dbReference type="Proteomes" id="UP000295313">
    <property type="component" value="Unassembled WGS sequence"/>
</dbReference>
<proteinExistence type="predicted"/>
<keyword evidence="2" id="KW-1185">Reference proteome</keyword>
<protein>
    <submittedName>
        <fullName evidence="1">Uncharacterized protein</fullName>
    </submittedName>
</protein>
<sequence>MKLRARIQESVEVDGKTIVVQFVKDPKKQDFEVKCEFNAYLEGIRKWEIWDLKIRWESEIFTDPKTQKKSYFTHLVCSEAKPQMEFGSGK</sequence>
<evidence type="ECO:0000313" key="2">
    <source>
        <dbReference type="Proteomes" id="UP000295313"/>
    </source>
</evidence>
<dbReference type="OrthoDB" id="1264964at2"/>
<dbReference type="RefSeq" id="WP_133944052.1">
    <property type="nucleotide sequence ID" value="NZ_SOEO01000002.1"/>
</dbReference>
<organism evidence="1 2">
    <name type="scientific">Epilithonimonas xixisoli</name>
    <dbReference type="NCBI Taxonomy" id="1476462"/>
    <lineage>
        <taxon>Bacteria</taxon>
        <taxon>Pseudomonadati</taxon>
        <taxon>Bacteroidota</taxon>
        <taxon>Flavobacteriia</taxon>
        <taxon>Flavobacteriales</taxon>
        <taxon>Weeksellaceae</taxon>
        <taxon>Chryseobacterium group</taxon>
        <taxon>Epilithonimonas</taxon>
    </lineage>
</organism>
<reference evidence="1 2" key="1">
    <citation type="submission" date="2019-03" db="EMBL/GenBank/DDBJ databases">
        <title>Genomic Encyclopedia of Type Strains, Phase III (KMG-III): the genomes of soil and plant-associated and newly described type strains.</title>
        <authorList>
            <person name="Whitman W."/>
        </authorList>
    </citation>
    <scope>NUCLEOTIDE SEQUENCE [LARGE SCALE GENOMIC DNA]</scope>
    <source>
        <strain evidence="1 2">CGMCC 1.12802</strain>
    </source>
</reference>
<comment type="caution">
    <text evidence="1">The sequence shown here is derived from an EMBL/GenBank/DDBJ whole genome shotgun (WGS) entry which is preliminary data.</text>
</comment>
<evidence type="ECO:0000313" key="1">
    <source>
        <dbReference type="EMBL" id="TDX84004.1"/>
    </source>
</evidence>
<gene>
    <name evidence="1" type="ORF">B0I22_1592</name>
</gene>
<name>A0A4R8IF12_9FLAO</name>
<dbReference type="AlphaFoldDB" id="A0A4R8IF12"/>
<accession>A0A4R8IF12</accession>